<dbReference type="PROSITE" id="PS50110">
    <property type="entry name" value="RESPONSE_REGULATORY"/>
    <property type="match status" value="1"/>
</dbReference>
<accession>A0A917I1M1</accession>
<gene>
    <name evidence="7" type="ORF">GCM10007415_45150</name>
</gene>
<keyword evidence="4" id="KW-0597">Phosphoprotein</keyword>
<evidence type="ECO:0000256" key="1">
    <source>
        <dbReference type="ARBA" id="ARBA00023015"/>
    </source>
</evidence>
<dbReference type="EMBL" id="BMER01000007">
    <property type="protein sequence ID" value="GGH03948.1"/>
    <property type="molecule type" value="Genomic_DNA"/>
</dbReference>
<evidence type="ECO:0000256" key="2">
    <source>
        <dbReference type="ARBA" id="ARBA00023125"/>
    </source>
</evidence>
<dbReference type="Pfam" id="PF00196">
    <property type="entry name" value="GerE"/>
    <property type="match status" value="1"/>
</dbReference>
<evidence type="ECO:0000256" key="4">
    <source>
        <dbReference type="PROSITE-ProRule" id="PRU00169"/>
    </source>
</evidence>
<protein>
    <recommendedName>
        <fullName evidence="9">DNA-binding response regulator, NarL/FixJ family, contains REC and HTH domains</fullName>
    </recommendedName>
</protein>
<keyword evidence="2" id="KW-0238">DNA-binding</keyword>
<feature type="modified residue" description="4-aspartylphosphate" evidence="4">
    <location>
        <position position="56"/>
    </location>
</feature>
<evidence type="ECO:0000259" key="6">
    <source>
        <dbReference type="PROSITE" id="PS50110"/>
    </source>
</evidence>
<dbReference type="GO" id="GO:0003677">
    <property type="term" value="F:DNA binding"/>
    <property type="evidence" value="ECO:0007669"/>
    <property type="project" value="UniProtKB-KW"/>
</dbReference>
<keyword evidence="8" id="KW-1185">Reference proteome</keyword>
<reference evidence="7" key="2">
    <citation type="submission" date="2020-09" db="EMBL/GenBank/DDBJ databases">
        <authorList>
            <person name="Sun Q."/>
            <person name="Zhou Y."/>
        </authorList>
    </citation>
    <scope>NUCLEOTIDE SEQUENCE</scope>
    <source>
        <strain evidence="7">CGMCC 1.12195</strain>
    </source>
</reference>
<evidence type="ECO:0000313" key="8">
    <source>
        <dbReference type="Proteomes" id="UP000660862"/>
    </source>
</evidence>
<feature type="domain" description="HTH luxR-type" evidence="5">
    <location>
        <begin position="139"/>
        <end position="204"/>
    </location>
</feature>
<keyword evidence="1" id="KW-0805">Transcription regulation</keyword>
<dbReference type="InterPro" id="IPR001789">
    <property type="entry name" value="Sig_transdc_resp-reg_receiver"/>
</dbReference>
<dbReference type="Proteomes" id="UP000660862">
    <property type="component" value="Unassembled WGS sequence"/>
</dbReference>
<proteinExistence type="predicted"/>
<dbReference type="InterPro" id="IPR016032">
    <property type="entry name" value="Sig_transdc_resp-reg_C-effctor"/>
</dbReference>
<dbReference type="CDD" id="cd06170">
    <property type="entry name" value="LuxR_C_like"/>
    <property type="match status" value="1"/>
</dbReference>
<dbReference type="PROSITE" id="PS00622">
    <property type="entry name" value="HTH_LUXR_1"/>
    <property type="match status" value="1"/>
</dbReference>
<dbReference type="GO" id="GO:0000160">
    <property type="term" value="P:phosphorelay signal transduction system"/>
    <property type="evidence" value="ECO:0007669"/>
    <property type="project" value="InterPro"/>
</dbReference>
<evidence type="ECO:0008006" key="9">
    <source>
        <dbReference type="Google" id="ProtNLM"/>
    </source>
</evidence>
<dbReference type="InterPro" id="IPR039420">
    <property type="entry name" value="WalR-like"/>
</dbReference>
<dbReference type="Gene3D" id="3.40.50.2300">
    <property type="match status" value="1"/>
</dbReference>
<dbReference type="PANTHER" id="PTHR43214:SF41">
    <property type="entry name" value="NITRATE_NITRITE RESPONSE REGULATOR PROTEIN NARP"/>
    <property type="match status" value="1"/>
</dbReference>
<name>A0A917I1M1_9SPHI</name>
<dbReference type="InterPro" id="IPR011006">
    <property type="entry name" value="CheY-like_superfamily"/>
</dbReference>
<keyword evidence="3" id="KW-0804">Transcription</keyword>
<evidence type="ECO:0000256" key="3">
    <source>
        <dbReference type="ARBA" id="ARBA00023163"/>
    </source>
</evidence>
<dbReference type="SUPFAM" id="SSF46894">
    <property type="entry name" value="C-terminal effector domain of the bipartite response regulators"/>
    <property type="match status" value="1"/>
</dbReference>
<dbReference type="AlphaFoldDB" id="A0A917I1M1"/>
<dbReference type="PRINTS" id="PR00038">
    <property type="entry name" value="HTHLUXR"/>
</dbReference>
<organism evidence="7 8">
    <name type="scientific">Parapedobacter pyrenivorans</name>
    <dbReference type="NCBI Taxonomy" id="1305674"/>
    <lineage>
        <taxon>Bacteria</taxon>
        <taxon>Pseudomonadati</taxon>
        <taxon>Bacteroidota</taxon>
        <taxon>Sphingobacteriia</taxon>
        <taxon>Sphingobacteriales</taxon>
        <taxon>Sphingobacteriaceae</taxon>
        <taxon>Parapedobacter</taxon>
    </lineage>
</organism>
<reference evidence="7" key="1">
    <citation type="journal article" date="2014" name="Int. J. Syst. Evol. Microbiol.">
        <title>Complete genome sequence of Corynebacterium casei LMG S-19264T (=DSM 44701T), isolated from a smear-ripened cheese.</title>
        <authorList>
            <consortium name="US DOE Joint Genome Institute (JGI-PGF)"/>
            <person name="Walter F."/>
            <person name="Albersmeier A."/>
            <person name="Kalinowski J."/>
            <person name="Ruckert C."/>
        </authorList>
    </citation>
    <scope>NUCLEOTIDE SEQUENCE</scope>
    <source>
        <strain evidence="7">CGMCC 1.12195</strain>
    </source>
</reference>
<evidence type="ECO:0000313" key="7">
    <source>
        <dbReference type="EMBL" id="GGH03948.1"/>
    </source>
</evidence>
<dbReference type="RefSeq" id="WP_188508407.1">
    <property type="nucleotide sequence ID" value="NZ_BMER01000007.1"/>
</dbReference>
<dbReference type="SUPFAM" id="SSF52172">
    <property type="entry name" value="CheY-like"/>
    <property type="match status" value="1"/>
</dbReference>
<dbReference type="InterPro" id="IPR000792">
    <property type="entry name" value="Tscrpt_reg_LuxR_C"/>
</dbReference>
<comment type="caution">
    <text evidence="7">The sequence shown here is derived from an EMBL/GenBank/DDBJ whole genome shotgun (WGS) entry which is preliminary data.</text>
</comment>
<dbReference type="PROSITE" id="PS50043">
    <property type="entry name" value="HTH_LUXR_2"/>
    <property type="match status" value="1"/>
</dbReference>
<dbReference type="PANTHER" id="PTHR43214">
    <property type="entry name" value="TWO-COMPONENT RESPONSE REGULATOR"/>
    <property type="match status" value="1"/>
</dbReference>
<dbReference type="SMART" id="SM00421">
    <property type="entry name" value="HTH_LUXR"/>
    <property type="match status" value="1"/>
</dbReference>
<dbReference type="GO" id="GO:0006355">
    <property type="term" value="P:regulation of DNA-templated transcription"/>
    <property type="evidence" value="ECO:0007669"/>
    <property type="project" value="InterPro"/>
</dbReference>
<sequence length="208" mass="23301">MINIGIIDPDYASRKCIRTLLTKQNQYEIVIAFEVDRITLPLRIDISYPPHLILVDFKGHPPRIIRKIKEQFPHANMLVLSDNLQMDVVQEAIRNGALSYLCKATCLPNLLLAVLTAKDGGSVLSPPISKHVLGRIFRANLDEELLTARELQIARGIAAGLSYQGVASECQIALDTVRAYVKRIYRKLNINSKGELIVRFRWSVQAGG</sequence>
<feature type="domain" description="Response regulatory" evidence="6">
    <location>
        <begin position="3"/>
        <end position="118"/>
    </location>
</feature>
<evidence type="ECO:0000259" key="5">
    <source>
        <dbReference type="PROSITE" id="PS50043"/>
    </source>
</evidence>